<proteinExistence type="predicted"/>
<evidence type="ECO:0000313" key="1">
    <source>
        <dbReference type="EMBL" id="MCA9380929.1"/>
    </source>
</evidence>
<comment type="caution">
    <text evidence="1">The sequence shown here is derived from an EMBL/GenBank/DDBJ whole genome shotgun (WGS) entry which is preliminary data.</text>
</comment>
<reference evidence="1" key="1">
    <citation type="submission" date="2020-04" db="EMBL/GenBank/DDBJ databases">
        <authorList>
            <person name="Zhang T."/>
        </authorList>
    </citation>
    <scope>NUCLEOTIDE SEQUENCE</scope>
    <source>
        <strain evidence="1">HKST-UBA13</strain>
    </source>
</reference>
<organism evidence="1 2">
    <name type="scientific">Candidatus Dojkabacteria bacterium</name>
    <dbReference type="NCBI Taxonomy" id="2099670"/>
    <lineage>
        <taxon>Bacteria</taxon>
        <taxon>Candidatus Dojkabacteria</taxon>
    </lineage>
</organism>
<feature type="non-terminal residue" evidence="1">
    <location>
        <position position="1"/>
    </location>
</feature>
<evidence type="ECO:0000313" key="2">
    <source>
        <dbReference type="Proteomes" id="UP000775877"/>
    </source>
</evidence>
<reference evidence="1" key="2">
    <citation type="journal article" date="2021" name="Microbiome">
        <title>Successional dynamics and alternative stable states in a saline activated sludge microbial community over 9 years.</title>
        <authorList>
            <person name="Wang Y."/>
            <person name="Ye J."/>
            <person name="Ju F."/>
            <person name="Liu L."/>
            <person name="Boyd J.A."/>
            <person name="Deng Y."/>
            <person name="Parks D.H."/>
            <person name="Jiang X."/>
            <person name="Yin X."/>
            <person name="Woodcroft B.J."/>
            <person name="Tyson G.W."/>
            <person name="Hugenholtz P."/>
            <person name="Polz M.F."/>
            <person name="Zhang T."/>
        </authorList>
    </citation>
    <scope>NUCLEOTIDE SEQUENCE</scope>
    <source>
        <strain evidence="1">HKST-UBA13</strain>
    </source>
</reference>
<gene>
    <name evidence="1" type="ORF">KC678_01565</name>
</gene>
<name>A0A955L148_9BACT</name>
<dbReference type="Proteomes" id="UP000775877">
    <property type="component" value="Unassembled WGS sequence"/>
</dbReference>
<sequence length="127" mass="14706">KRPDKTDRAILLYLLQHSPDPNYPKYSWGYKDMDESMHPYYYNCPLSFLDMTPVACEEWRQHVRNYHATIAQQKQKAAQVTIGSIVTLTENYGNQTATILGKLKRGWRADIGGKHYRVTPKMIASVD</sequence>
<accession>A0A955L148</accession>
<dbReference type="EMBL" id="JAGQLJ010000031">
    <property type="protein sequence ID" value="MCA9380929.1"/>
    <property type="molecule type" value="Genomic_DNA"/>
</dbReference>
<dbReference type="AlphaFoldDB" id="A0A955L148"/>
<protein>
    <submittedName>
        <fullName evidence="1">Uncharacterized protein</fullName>
    </submittedName>
</protein>